<dbReference type="SUPFAM" id="SSF103657">
    <property type="entry name" value="BAR/IMD domain-like"/>
    <property type="match status" value="1"/>
</dbReference>
<organism evidence="10 11">
    <name type="scientific">Podarcis lilfordi</name>
    <name type="common">Lilford's wall lizard</name>
    <dbReference type="NCBI Taxonomy" id="74358"/>
    <lineage>
        <taxon>Eukaryota</taxon>
        <taxon>Metazoa</taxon>
        <taxon>Chordata</taxon>
        <taxon>Craniata</taxon>
        <taxon>Vertebrata</taxon>
        <taxon>Euteleostomi</taxon>
        <taxon>Lepidosauria</taxon>
        <taxon>Squamata</taxon>
        <taxon>Bifurcata</taxon>
        <taxon>Unidentata</taxon>
        <taxon>Episquamata</taxon>
        <taxon>Laterata</taxon>
        <taxon>Lacertibaenia</taxon>
        <taxon>Lacertidae</taxon>
        <taxon>Podarcis</taxon>
    </lineage>
</organism>
<feature type="domain" description="FCH" evidence="8">
    <location>
        <begin position="3"/>
        <end position="93"/>
    </location>
</feature>
<evidence type="ECO:0000256" key="1">
    <source>
        <dbReference type="ARBA" id="ARBA00004496"/>
    </source>
</evidence>
<dbReference type="Gene3D" id="1.20.1270.60">
    <property type="entry name" value="Arfaptin homology (AH) domain/BAR domain"/>
    <property type="match status" value="1"/>
</dbReference>
<dbReference type="InterPro" id="IPR057870">
    <property type="entry name" value="HR1_TOCA"/>
</dbReference>
<dbReference type="InterPro" id="IPR036028">
    <property type="entry name" value="SH3-like_dom_sf"/>
</dbReference>
<dbReference type="InterPro" id="IPR001060">
    <property type="entry name" value="FCH_dom"/>
</dbReference>
<keyword evidence="5 6" id="KW-0175">Coiled coil</keyword>
<dbReference type="PANTHER" id="PTHR23065">
    <property type="entry name" value="PROLINE-SERINE-THREONINE PHOSPHATASE INTERACTING PROTEIN 1"/>
    <property type="match status" value="1"/>
</dbReference>
<proteinExistence type="predicted"/>
<evidence type="ECO:0000259" key="8">
    <source>
        <dbReference type="SMART" id="SM00055"/>
    </source>
</evidence>
<dbReference type="Pfam" id="PF00611">
    <property type="entry name" value="FCH"/>
    <property type="match status" value="1"/>
</dbReference>
<dbReference type="SMART" id="SM00055">
    <property type="entry name" value="FCH"/>
    <property type="match status" value="1"/>
</dbReference>
<evidence type="ECO:0000256" key="5">
    <source>
        <dbReference type="ARBA" id="ARBA00023054"/>
    </source>
</evidence>
<sequence length="521" mass="59055">MKNPLEGCTYDRAYQDLKRFSKNGDNFCKQLMSILQQRADLEITYGKGLDKLAHKLTKALGKMKVSYICSAWQCVSEGMKSASDLHKKLGKAIQMEAISPTNHVLEEHEKRKKALDNTVVKAADLVTGNWRQQIKAKKKLKELTKNHEALFRETESSQALASPKTKRKLLRNLEKSATKLGKDDEDYYDKNLAACKTRLKWESTLENCHQSILELEKERLHLLCNTLNCYSQHLSSLAQNLIACHTRLHNAVSEVDAHKDTQMLGEEMSMPATETKLELLLTDYYEEDATSLIEKERRQASIKAKVLRVQKDLEKALQDKAGLERMLNAYTESPQFSDAKNQNDITEQLDETSLKVILLHANHFKLATVLAEIEQMPKPVEPRNCISKWKEKDCVHHSVAITCPVKKKHFKQTLSTGATSEEGINRSCPPVAVSNSKPTALPPENGDSVYGTCTALYDYHAEREDELCLNKGDVIEIHQKEEDGWWYGSLNGKIGIFPATYVEELIPSTTRSLNEDDETSF</sequence>
<dbReference type="InterPro" id="IPR027267">
    <property type="entry name" value="AH/BAR_dom_sf"/>
</dbReference>
<feature type="coiled-coil region" evidence="6">
    <location>
        <begin position="105"/>
        <end position="153"/>
    </location>
</feature>
<keyword evidence="4" id="KW-0597">Phosphoprotein</keyword>
<dbReference type="SUPFAM" id="SSF50044">
    <property type="entry name" value="SH3-domain"/>
    <property type="match status" value="1"/>
</dbReference>
<name>A0AA35JMR0_9SAUR</name>
<evidence type="ECO:0000256" key="3">
    <source>
        <dbReference type="ARBA" id="ARBA00022490"/>
    </source>
</evidence>
<dbReference type="InterPro" id="IPR001452">
    <property type="entry name" value="SH3_domain"/>
</dbReference>
<dbReference type="Gene3D" id="6.10.140.470">
    <property type="match status" value="1"/>
</dbReference>
<feature type="coiled-coil region" evidence="6">
    <location>
        <begin position="306"/>
        <end position="333"/>
    </location>
</feature>
<dbReference type="Pfam" id="PF00018">
    <property type="entry name" value="SH3_1"/>
    <property type="match status" value="1"/>
</dbReference>
<evidence type="ECO:0000313" key="11">
    <source>
        <dbReference type="Proteomes" id="UP001178461"/>
    </source>
</evidence>
<feature type="domain" description="SH3" evidence="9">
    <location>
        <begin position="451"/>
        <end position="506"/>
    </location>
</feature>
<dbReference type="EMBL" id="OX395126">
    <property type="protein sequence ID" value="CAI5762330.1"/>
    <property type="molecule type" value="Genomic_DNA"/>
</dbReference>
<gene>
    <name evidence="10" type="ORF">PODLI_1B035234</name>
</gene>
<dbReference type="Pfam" id="PF25610">
    <property type="entry name" value="HR1_TOCA"/>
    <property type="match status" value="1"/>
</dbReference>
<evidence type="ECO:0000259" key="9">
    <source>
        <dbReference type="SMART" id="SM00326"/>
    </source>
</evidence>
<dbReference type="AlphaFoldDB" id="A0AA35JMR0"/>
<evidence type="ECO:0000313" key="10">
    <source>
        <dbReference type="EMBL" id="CAI5762330.1"/>
    </source>
</evidence>
<dbReference type="GO" id="GO:0005886">
    <property type="term" value="C:plasma membrane"/>
    <property type="evidence" value="ECO:0007669"/>
    <property type="project" value="TreeGrafter"/>
</dbReference>
<evidence type="ECO:0000256" key="2">
    <source>
        <dbReference type="ARBA" id="ARBA00022443"/>
    </source>
</evidence>
<dbReference type="FunFam" id="2.30.30.40:FF:000072">
    <property type="entry name" value="Unconventional Myosin IB"/>
    <property type="match status" value="1"/>
</dbReference>
<keyword evidence="2" id="KW-0728">SH3 domain</keyword>
<evidence type="ECO:0000256" key="6">
    <source>
        <dbReference type="SAM" id="Coils"/>
    </source>
</evidence>
<dbReference type="GO" id="GO:0043226">
    <property type="term" value="C:organelle"/>
    <property type="evidence" value="ECO:0007669"/>
    <property type="project" value="UniProtKB-ARBA"/>
</dbReference>
<dbReference type="CDD" id="cd11823">
    <property type="entry name" value="SH3_Nostrin"/>
    <property type="match status" value="1"/>
</dbReference>
<keyword evidence="3" id="KW-0963">Cytoplasm</keyword>
<protein>
    <submittedName>
        <fullName evidence="10">Nostrin isoform X1</fullName>
    </submittedName>
</protein>
<comment type="subcellular location">
    <subcellularLocation>
        <location evidence="1">Cytoplasm</location>
    </subcellularLocation>
</comment>
<keyword evidence="11" id="KW-1185">Reference proteome</keyword>
<dbReference type="Proteomes" id="UP001178461">
    <property type="component" value="Chromosome 1"/>
</dbReference>
<dbReference type="GO" id="GO:0005737">
    <property type="term" value="C:cytoplasm"/>
    <property type="evidence" value="ECO:0007669"/>
    <property type="project" value="TreeGrafter"/>
</dbReference>
<evidence type="ECO:0000256" key="7">
    <source>
        <dbReference type="SAM" id="MobiDB-lite"/>
    </source>
</evidence>
<dbReference type="InterPro" id="IPR035656">
    <property type="entry name" value="Nostrin_SH3"/>
</dbReference>
<reference evidence="10" key="1">
    <citation type="submission" date="2022-12" db="EMBL/GenBank/DDBJ databases">
        <authorList>
            <person name="Alioto T."/>
            <person name="Alioto T."/>
            <person name="Gomez Garrido J."/>
        </authorList>
    </citation>
    <scope>NUCLEOTIDE SEQUENCE</scope>
</reference>
<dbReference type="PRINTS" id="PR00452">
    <property type="entry name" value="SH3DOMAIN"/>
</dbReference>
<dbReference type="SMART" id="SM00326">
    <property type="entry name" value="SH3"/>
    <property type="match status" value="1"/>
</dbReference>
<accession>A0AA35JMR0</accession>
<evidence type="ECO:0000256" key="4">
    <source>
        <dbReference type="ARBA" id="ARBA00022553"/>
    </source>
</evidence>
<dbReference type="PANTHER" id="PTHR23065:SF7">
    <property type="entry name" value="NOSTRIN, ISOFORM H"/>
    <property type="match status" value="1"/>
</dbReference>
<dbReference type="Gene3D" id="2.30.30.40">
    <property type="entry name" value="SH3 Domains"/>
    <property type="match status" value="1"/>
</dbReference>
<feature type="region of interest" description="Disordered" evidence="7">
    <location>
        <begin position="421"/>
        <end position="444"/>
    </location>
</feature>